<dbReference type="KEGG" id="psua:FLK61_29925"/>
<dbReference type="Gene3D" id="3.40.50.1000">
    <property type="entry name" value="HAD superfamily/HAD-like"/>
    <property type="match status" value="1"/>
</dbReference>
<sequence>MHKEELIMADSIIFDLDGTIWDSIDTVILAWNETLKQSDHTEKQVTRHDFEDTMGLTMTDIGKKLFPELEEQAQISLLEKCGKAENGYIRQRGGALYPNVEKILDELSSSYKLFIVSNCQDGYIEAFFDYHRLGHLFQDYENPGRTGLPKGDNIKLIVERNQLVSPIYVGDTVGDANASKDANVPFVYAKYGFGNVAEFDASIDDFNELLTLDYTTLAK</sequence>
<evidence type="ECO:0000313" key="3">
    <source>
        <dbReference type="EMBL" id="QKS70943.1"/>
    </source>
</evidence>
<evidence type="ECO:0000256" key="2">
    <source>
        <dbReference type="ARBA" id="ARBA00022842"/>
    </source>
</evidence>
<keyword evidence="1 3" id="KW-0378">Hydrolase</keyword>
<keyword evidence="2" id="KW-0460">Magnesium</keyword>
<dbReference type="InterPro" id="IPR023198">
    <property type="entry name" value="PGP-like_dom2"/>
</dbReference>
<dbReference type="EMBL" id="CP041372">
    <property type="protein sequence ID" value="QKS70943.1"/>
    <property type="molecule type" value="Genomic_DNA"/>
</dbReference>
<dbReference type="GO" id="GO:0008967">
    <property type="term" value="F:phosphoglycolate phosphatase activity"/>
    <property type="evidence" value="ECO:0007669"/>
    <property type="project" value="TreeGrafter"/>
</dbReference>
<keyword evidence="4" id="KW-1185">Reference proteome</keyword>
<dbReference type="Pfam" id="PF13419">
    <property type="entry name" value="HAD_2"/>
    <property type="match status" value="1"/>
</dbReference>
<dbReference type="PANTHER" id="PTHR43434:SF1">
    <property type="entry name" value="PHOSPHOGLYCOLATE PHOSPHATASE"/>
    <property type="match status" value="1"/>
</dbReference>
<dbReference type="SUPFAM" id="SSF56784">
    <property type="entry name" value="HAD-like"/>
    <property type="match status" value="1"/>
</dbReference>
<dbReference type="AlphaFoldDB" id="A0A859FC79"/>
<dbReference type="SFLD" id="SFLDS00003">
    <property type="entry name" value="Haloacid_Dehalogenase"/>
    <property type="match status" value="1"/>
</dbReference>
<dbReference type="Gene3D" id="1.10.150.240">
    <property type="entry name" value="Putative phosphatase, domain 2"/>
    <property type="match status" value="1"/>
</dbReference>
<dbReference type="InterPro" id="IPR041492">
    <property type="entry name" value="HAD_2"/>
</dbReference>
<organism evidence="3 4">
    <name type="scientific">Paenalkalicoccus suaedae</name>
    <dbReference type="NCBI Taxonomy" id="2592382"/>
    <lineage>
        <taxon>Bacteria</taxon>
        <taxon>Bacillati</taxon>
        <taxon>Bacillota</taxon>
        <taxon>Bacilli</taxon>
        <taxon>Bacillales</taxon>
        <taxon>Bacillaceae</taxon>
        <taxon>Paenalkalicoccus</taxon>
    </lineage>
</organism>
<dbReference type="InterPro" id="IPR036412">
    <property type="entry name" value="HAD-like_sf"/>
</dbReference>
<protein>
    <submittedName>
        <fullName evidence="3">HAD family hydrolase</fullName>
    </submittedName>
</protein>
<dbReference type="Proteomes" id="UP000318138">
    <property type="component" value="Chromosome"/>
</dbReference>
<dbReference type="InterPro" id="IPR050155">
    <property type="entry name" value="HAD-like_hydrolase_sf"/>
</dbReference>
<dbReference type="PANTHER" id="PTHR43434">
    <property type="entry name" value="PHOSPHOGLYCOLATE PHOSPHATASE"/>
    <property type="match status" value="1"/>
</dbReference>
<accession>A0A859FC79</accession>
<reference evidence="4" key="1">
    <citation type="submission" date="2019-07" db="EMBL/GenBank/DDBJ databases">
        <title>Bacillus alkalisoli sp. nov. isolated from saline soil.</title>
        <authorList>
            <person name="Sun J.-Q."/>
            <person name="Xu L."/>
        </authorList>
    </citation>
    <scope>NUCLEOTIDE SEQUENCE [LARGE SCALE GENOMIC DNA]</scope>
    <source>
        <strain evidence="4">M4U3P1</strain>
    </source>
</reference>
<dbReference type="SFLD" id="SFLDG01129">
    <property type="entry name" value="C1.5:_HAD__Beta-PGM__Phosphata"/>
    <property type="match status" value="1"/>
</dbReference>
<name>A0A859FC79_9BACI</name>
<evidence type="ECO:0000313" key="4">
    <source>
        <dbReference type="Proteomes" id="UP000318138"/>
    </source>
</evidence>
<dbReference type="InterPro" id="IPR023214">
    <property type="entry name" value="HAD_sf"/>
</dbReference>
<evidence type="ECO:0000256" key="1">
    <source>
        <dbReference type="ARBA" id="ARBA00022801"/>
    </source>
</evidence>
<proteinExistence type="predicted"/>
<gene>
    <name evidence="3" type="ORF">FLK61_29925</name>
</gene>
<dbReference type="GO" id="GO:0006281">
    <property type="term" value="P:DNA repair"/>
    <property type="evidence" value="ECO:0007669"/>
    <property type="project" value="TreeGrafter"/>
</dbReference>